<dbReference type="FunFam" id="1.25.40.10:FF:000300">
    <property type="entry name" value="Tetratricopeptide repeat domain 8"/>
    <property type="match status" value="1"/>
</dbReference>
<reference evidence="3" key="1">
    <citation type="submission" date="2025-08" db="UniProtKB">
        <authorList>
            <consortium name="Ensembl"/>
        </authorList>
    </citation>
    <scope>IDENTIFICATION</scope>
</reference>
<name>A0A8C7D195_ONCKI</name>
<dbReference type="Pfam" id="PF13424">
    <property type="entry name" value="TPR_12"/>
    <property type="match status" value="1"/>
</dbReference>
<gene>
    <name evidence="3" type="primary">TTC8</name>
</gene>
<dbReference type="SMART" id="SM00028">
    <property type="entry name" value="TPR"/>
    <property type="match status" value="5"/>
</dbReference>
<dbReference type="GO" id="GO:0036064">
    <property type="term" value="C:ciliary basal body"/>
    <property type="evidence" value="ECO:0007669"/>
    <property type="project" value="TreeGrafter"/>
</dbReference>
<evidence type="ECO:0000256" key="1">
    <source>
        <dbReference type="PROSITE-ProRule" id="PRU00339"/>
    </source>
</evidence>
<dbReference type="PANTHER" id="PTHR44177">
    <property type="entry name" value="TETRATRICOPEPTIDE REPEAT PROTEIN 8"/>
    <property type="match status" value="1"/>
</dbReference>
<evidence type="ECO:0000256" key="2">
    <source>
        <dbReference type="SAM" id="MobiDB-lite"/>
    </source>
</evidence>
<feature type="region of interest" description="Disordered" evidence="2">
    <location>
        <begin position="79"/>
        <end position="141"/>
    </location>
</feature>
<dbReference type="GeneTree" id="ENSGT00940000156816"/>
<dbReference type="Proteomes" id="UP000694557">
    <property type="component" value="Unassembled WGS sequence"/>
</dbReference>
<dbReference type="InterPro" id="IPR019734">
    <property type="entry name" value="TPR_rpt"/>
</dbReference>
<keyword evidence="1" id="KW-0802">TPR repeat</keyword>
<dbReference type="SUPFAM" id="SSF48452">
    <property type="entry name" value="TPR-like"/>
    <property type="match status" value="2"/>
</dbReference>
<reference evidence="3" key="2">
    <citation type="submission" date="2025-09" db="UniProtKB">
        <authorList>
            <consortium name="Ensembl"/>
        </authorList>
    </citation>
    <scope>IDENTIFICATION</scope>
</reference>
<evidence type="ECO:0000313" key="4">
    <source>
        <dbReference type="Proteomes" id="UP000694557"/>
    </source>
</evidence>
<dbReference type="AlphaFoldDB" id="A0A8C7D195"/>
<proteinExistence type="predicted"/>
<keyword evidence="4" id="KW-1185">Reference proteome</keyword>
<protein>
    <submittedName>
        <fullName evidence="3">Tetratricopeptide repeat domain 8</fullName>
    </submittedName>
</protein>
<dbReference type="GO" id="GO:0097730">
    <property type="term" value="C:non-motile cilium"/>
    <property type="evidence" value="ECO:0007669"/>
    <property type="project" value="TreeGrafter"/>
</dbReference>
<accession>A0A8C7D195</accession>
<dbReference type="Gene3D" id="1.25.40.10">
    <property type="entry name" value="Tetratricopeptide repeat domain"/>
    <property type="match status" value="2"/>
</dbReference>
<feature type="repeat" description="TPR" evidence="1">
    <location>
        <begin position="380"/>
        <end position="413"/>
    </location>
</feature>
<dbReference type="Ensembl" id="ENSOKIT00005015587.1">
    <property type="protein sequence ID" value="ENSOKIP00005014639.1"/>
    <property type="gene ID" value="ENSOKIG00005006478.1"/>
</dbReference>
<evidence type="ECO:0000313" key="3">
    <source>
        <dbReference type="Ensembl" id="ENSOKIP00005014639.1"/>
    </source>
</evidence>
<dbReference type="InterPro" id="IPR011990">
    <property type="entry name" value="TPR-like_helical_dom_sf"/>
</dbReference>
<dbReference type="GO" id="GO:0034464">
    <property type="term" value="C:BBSome"/>
    <property type="evidence" value="ECO:0007669"/>
    <property type="project" value="InterPro"/>
</dbReference>
<dbReference type="InterPro" id="IPR028796">
    <property type="entry name" value="BBS8"/>
</dbReference>
<dbReference type="CDD" id="cd21341">
    <property type="entry name" value="TTC8_N"/>
    <property type="match status" value="1"/>
</dbReference>
<sequence length="470" mass="53362">MEVPMDPLFLAWSYFRRRKFQPCSDICSKILEDSPYDQAAWSLKTRALTEMVYIDEVEVDQEGIAEMMLDESSIAQVARPGTSLRRPETSHGGGPTPAIRPITQSGRPITGFVRPSTQSGRPGTMEQAIKTPRTAHTARPVTSASGRFVRLGTASMLTNPEGPFINLSRLNLAKYAQKPNLSKTLFEYIFHHENDVKNALDLAALATENAQFKDWWWKVQLGKCYYRLGLHRESEKQFRSALNHQEVVDTYLYLAKVYQRLDQPITALNLFKQGLDHFPGEVTLLIGIARIHEEMNNITSATEYYKDVLKQDNTHVEAIACIGSNHFYTDQPEIALRFYRMYIPLYNNLGLCCFYAQQYDMTLSSFERALALVANDEEQADVWYNIGHVAVGIGDLTLASQCFKLALAFNNDHAEAYNNLAVLELRKGHIEQIGDLQSSYTAAQRSEDAFPEHVDTQQILKHLRQHFAVL</sequence>
<dbReference type="PROSITE" id="PS50005">
    <property type="entry name" value="TPR"/>
    <property type="match status" value="1"/>
</dbReference>
<dbReference type="PANTHER" id="PTHR44177:SF1">
    <property type="entry name" value="TETRATRICOPEPTIDE REPEAT PROTEIN 8"/>
    <property type="match status" value="1"/>
</dbReference>
<dbReference type="GO" id="GO:1905515">
    <property type="term" value="P:non-motile cilium assembly"/>
    <property type="evidence" value="ECO:0007669"/>
    <property type="project" value="InterPro"/>
</dbReference>
<organism evidence="3 4">
    <name type="scientific">Oncorhynchus kisutch</name>
    <name type="common">Coho salmon</name>
    <name type="synonym">Salmo kisutch</name>
    <dbReference type="NCBI Taxonomy" id="8019"/>
    <lineage>
        <taxon>Eukaryota</taxon>
        <taxon>Metazoa</taxon>
        <taxon>Chordata</taxon>
        <taxon>Craniata</taxon>
        <taxon>Vertebrata</taxon>
        <taxon>Euteleostomi</taxon>
        <taxon>Actinopterygii</taxon>
        <taxon>Neopterygii</taxon>
        <taxon>Teleostei</taxon>
        <taxon>Protacanthopterygii</taxon>
        <taxon>Salmoniformes</taxon>
        <taxon>Salmonidae</taxon>
        <taxon>Salmoninae</taxon>
        <taxon>Oncorhynchus</taxon>
    </lineage>
</organism>